<sequence>MQNRNDALIFGDREDPRRRLHAIFGGDEPASGQPPENALAWAREVLDPIIRAGGDELRAIRVLREAEPQLTLRSAVFLARHALRGA</sequence>
<proteinExistence type="predicted"/>
<reference evidence="2" key="1">
    <citation type="submission" date="2019-09" db="EMBL/GenBank/DDBJ databases">
        <title>Mumia zhuanghuii sp. nov. isolated from the intestinal contents of plateau pika (Ochotona curzoniae) in the Qinghai-Tibet plateau of China.</title>
        <authorList>
            <person name="Tian Z."/>
        </authorList>
    </citation>
    <scope>NUCLEOTIDE SEQUENCE [LARGE SCALE GENOMIC DNA]</scope>
    <source>
        <strain evidence="2">DSM 25564</strain>
    </source>
</reference>
<dbReference type="RefSeq" id="WP_150417905.1">
    <property type="nucleotide sequence ID" value="NZ_VYRZ01000001.1"/>
</dbReference>
<evidence type="ECO:0000313" key="2">
    <source>
        <dbReference type="Proteomes" id="UP000327039"/>
    </source>
</evidence>
<keyword evidence="2" id="KW-1185">Reference proteome</keyword>
<dbReference type="AlphaFoldDB" id="A0A5J5ITB5"/>
<dbReference type="EMBL" id="VYRZ01000001">
    <property type="protein sequence ID" value="KAA9089273.1"/>
    <property type="molecule type" value="Genomic_DNA"/>
</dbReference>
<accession>A0A5J5ITB5</accession>
<gene>
    <name evidence="1" type="ORF">F6B42_01945</name>
</gene>
<comment type="caution">
    <text evidence="1">The sequence shown here is derived from an EMBL/GenBank/DDBJ whole genome shotgun (WGS) entry which is preliminary data.</text>
</comment>
<dbReference type="Proteomes" id="UP000327039">
    <property type="component" value="Unassembled WGS sequence"/>
</dbReference>
<organism evidence="1 2">
    <name type="scientific">Microbacterium radiodurans</name>
    <dbReference type="NCBI Taxonomy" id="661398"/>
    <lineage>
        <taxon>Bacteria</taxon>
        <taxon>Bacillati</taxon>
        <taxon>Actinomycetota</taxon>
        <taxon>Actinomycetes</taxon>
        <taxon>Micrococcales</taxon>
        <taxon>Microbacteriaceae</taxon>
        <taxon>Microbacterium</taxon>
    </lineage>
</organism>
<protein>
    <submittedName>
        <fullName evidence="1">Uncharacterized protein</fullName>
    </submittedName>
</protein>
<name>A0A5J5ITB5_9MICO</name>
<dbReference type="OrthoDB" id="5123702at2"/>
<evidence type="ECO:0000313" key="1">
    <source>
        <dbReference type="EMBL" id="KAA9089273.1"/>
    </source>
</evidence>